<sequence>MSSNIAPGKVMKRKVQPIFLGELGQQQQTEQQASTSLSQSIPRLSDVDISRTASSKRQYVIGGSDQTTDSDKPKHAELTSKETDLDEVMEECDKSTTATANGFRVAVAKTIPLPQFGSSRTALRPIPESLNIVRSDDHGRIRLDVPVASKEIISTFEQSDGCPVNTVTVQNDIVENRMEERHAKITARFVDNVQPGTSSEKRTLKNLGGTIIWERLTNNSINSIKANSLWIAAASEDGSLHIFFTKTGKCHTIMHLDKTITHQFLSHNGIPLIMFKPDIALVFSRSLDSWLTVNAGSEGMLSRLVRSLKLIATAVPNGLISNLSVHLPAAKEHLITNPTIAAAYEEAQLELLMEATKQMDSNEEFRLLLNIYGQKLANKGKWEKLIEVVEDFRKTSQKDQQSSIPFDKVVEDIGHILKRHGIDGYNKLLKESYSVDLEFSMLGRNRISFRRISNHKGISDESERNWYWWKLGPEARKSWHTLGRDRERRLDELKNIFDQMSPEEKQQQLEKANGKWERYQKEQRKYNQRKKHYERINVGDYSALESGIDLSQSDIDLTAQEQLNADESDDDEIQVIQAVTQVKTGTADPYDSYHESDEYHELVSDEEHGGFYDLDELGEERNSVDVKPITNEEKQPNLGNQVDIGPTVHHATILQTTPKHRPQTSKMNNEMPQSSHEEQKMIDQKSVNTPKRNLKTTEVNQNRKPVKRKSTPATDTRFGELKGQTKLEEFFSP</sequence>
<name>A0AAD4QVG3_9BILA</name>
<dbReference type="GO" id="GO:0006351">
    <property type="term" value="P:DNA-templated transcription"/>
    <property type="evidence" value="ECO:0007669"/>
    <property type="project" value="InterPro"/>
</dbReference>
<evidence type="ECO:0000313" key="9">
    <source>
        <dbReference type="EMBL" id="KAI1698606.1"/>
    </source>
</evidence>
<accession>A0AAD4QVG3</accession>
<evidence type="ECO:0000259" key="8">
    <source>
        <dbReference type="Pfam" id="PF07569"/>
    </source>
</evidence>
<feature type="compositionally biased region" description="Low complexity" evidence="7">
    <location>
        <begin position="21"/>
        <end position="40"/>
    </location>
</feature>
<comment type="subcellular location">
    <subcellularLocation>
        <location evidence="1 6">Nucleus</location>
    </subcellularLocation>
</comment>
<keyword evidence="6" id="KW-0804">Transcription</keyword>
<dbReference type="Pfam" id="PF07569">
    <property type="entry name" value="Hira"/>
    <property type="match status" value="1"/>
</dbReference>
<dbReference type="PANTHER" id="PTHR13831:SF0">
    <property type="entry name" value="PROTEIN HIRA"/>
    <property type="match status" value="1"/>
</dbReference>
<evidence type="ECO:0000256" key="7">
    <source>
        <dbReference type="SAM" id="MobiDB-lite"/>
    </source>
</evidence>
<proteinExistence type="inferred from homology"/>
<dbReference type="GO" id="GO:0000417">
    <property type="term" value="C:HIR complex"/>
    <property type="evidence" value="ECO:0007669"/>
    <property type="project" value="TreeGrafter"/>
</dbReference>
<dbReference type="GO" id="GO:0005634">
    <property type="term" value="C:nucleus"/>
    <property type="evidence" value="ECO:0007669"/>
    <property type="project" value="UniProtKB-SubCell"/>
</dbReference>
<keyword evidence="6" id="KW-0678">Repressor</keyword>
<feature type="compositionally biased region" description="Polar residues" evidence="7">
    <location>
        <begin position="685"/>
        <end position="703"/>
    </location>
</feature>
<dbReference type="EMBL" id="JAKKPZ010000211">
    <property type="protein sequence ID" value="KAI1698606.1"/>
    <property type="molecule type" value="Genomic_DNA"/>
</dbReference>
<keyword evidence="10" id="KW-1185">Reference proteome</keyword>
<dbReference type="PANTHER" id="PTHR13831">
    <property type="entry name" value="MEMBER OF THE HIR1 FAMILY OF WD-REPEAT PROTEINS"/>
    <property type="match status" value="1"/>
</dbReference>
<dbReference type="GO" id="GO:0031491">
    <property type="term" value="F:nucleosome binding"/>
    <property type="evidence" value="ECO:0007669"/>
    <property type="project" value="TreeGrafter"/>
</dbReference>
<dbReference type="Proteomes" id="UP001201812">
    <property type="component" value="Unassembled WGS sequence"/>
</dbReference>
<dbReference type="InterPro" id="IPR031120">
    <property type="entry name" value="HIR1-like"/>
</dbReference>
<evidence type="ECO:0000256" key="4">
    <source>
        <dbReference type="ARBA" id="ARBA00022853"/>
    </source>
</evidence>
<evidence type="ECO:0000256" key="5">
    <source>
        <dbReference type="ARBA" id="ARBA00023242"/>
    </source>
</evidence>
<gene>
    <name evidence="9" type="ORF">DdX_17812</name>
</gene>
<feature type="compositionally biased region" description="Polar residues" evidence="7">
    <location>
        <begin position="664"/>
        <end position="674"/>
    </location>
</feature>
<comment type="similarity">
    <text evidence="6">Belongs to the WD repeat HIR1 family.</text>
</comment>
<organism evidence="9 10">
    <name type="scientific">Ditylenchus destructor</name>
    <dbReference type="NCBI Taxonomy" id="166010"/>
    <lineage>
        <taxon>Eukaryota</taxon>
        <taxon>Metazoa</taxon>
        <taxon>Ecdysozoa</taxon>
        <taxon>Nematoda</taxon>
        <taxon>Chromadorea</taxon>
        <taxon>Rhabditida</taxon>
        <taxon>Tylenchina</taxon>
        <taxon>Tylenchomorpha</taxon>
        <taxon>Sphaerularioidea</taxon>
        <taxon>Anguinidae</taxon>
        <taxon>Anguininae</taxon>
        <taxon>Ditylenchus</taxon>
    </lineage>
</organism>
<evidence type="ECO:0000256" key="1">
    <source>
        <dbReference type="ARBA" id="ARBA00004123"/>
    </source>
</evidence>
<dbReference type="InterPro" id="IPR011494">
    <property type="entry name" value="HIRA-like_C"/>
</dbReference>
<evidence type="ECO:0000256" key="3">
    <source>
        <dbReference type="ARBA" id="ARBA00022737"/>
    </source>
</evidence>
<comment type="function">
    <text evidence="6">Required for replication-independent chromatin assembly and for the periodic repression of histone gene transcription during the cell cycle.</text>
</comment>
<feature type="region of interest" description="Disordered" evidence="7">
    <location>
        <begin position="21"/>
        <end position="87"/>
    </location>
</feature>
<protein>
    <recommendedName>
        <fullName evidence="6">Protein HIRA</fullName>
    </recommendedName>
</protein>
<reference evidence="9" key="1">
    <citation type="submission" date="2022-01" db="EMBL/GenBank/DDBJ databases">
        <title>Genome Sequence Resource for Two Populations of Ditylenchus destructor, the Migratory Endoparasitic Phytonematode.</title>
        <authorList>
            <person name="Zhang H."/>
            <person name="Lin R."/>
            <person name="Xie B."/>
        </authorList>
    </citation>
    <scope>NUCLEOTIDE SEQUENCE</scope>
    <source>
        <strain evidence="9">BazhouSP</strain>
    </source>
</reference>
<evidence type="ECO:0000313" key="10">
    <source>
        <dbReference type="Proteomes" id="UP001201812"/>
    </source>
</evidence>
<evidence type="ECO:0000256" key="6">
    <source>
        <dbReference type="RuleBase" id="RU364014"/>
    </source>
</evidence>
<dbReference type="AlphaFoldDB" id="A0AAD4QVG3"/>
<keyword evidence="4 6" id="KW-0156">Chromatin regulator</keyword>
<feature type="compositionally biased region" description="Basic and acidic residues" evidence="7">
    <location>
        <begin position="717"/>
        <end position="733"/>
    </location>
</feature>
<dbReference type="GO" id="GO:0006338">
    <property type="term" value="P:chromatin remodeling"/>
    <property type="evidence" value="ECO:0007669"/>
    <property type="project" value="InterPro"/>
</dbReference>
<keyword evidence="3 6" id="KW-0677">Repeat</keyword>
<feature type="region of interest" description="Disordered" evidence="7">
    <location>
        <begin position="656"/>
        <end position="733"/>
    </location>
</feature>
<dbReference type="GO" id="GO:0000785">
    <property type="term" value="C:chromatin"/>
    <property type="evidence" value="ECO:0007669"/>
    <property type="project" value="TreeGrafter"/>
</dbReference>
<keyword evidence="5 6" id="KW-0539">Nucleus</keyword>
<comment type="caution">
    <text evidence="9">The sequence shown here is derived from an EMBL/GenBank/DDBJ whole genome shotgun (WGS) entry which is preliminary data.</text>
</comment>
<dbReference type="GO" id="GO:0006355">
    <property type="term" value="P:regulation of DNA-templated transcription"/>
    <property type="evidence" value="ECO:0007669"/>
    <property type="project" value="InterPro"/>
</dbReference>
<keyword evidence="2 6" id="KW-0853">WD repeat</keyword>
<keyword evidence="6" id="KW-0805">Transcription regulation</keyword>
<feature type="compositionally biased region" description="Basic and acidic residues" evidence="7">
    <location>
        <begin position="69"/>
        <end position="83"/>
    </location>
</feature>
<evidence type="ECO:0000256" key="2">
    <source>
        <dbReference type="ARBA" id="ARBA00022574"/>
    </source>
</evidence>
<feature type="domain" description="Protein HIRA-like C-terminal" evidence="8">
    <location>
        <begin position="253"/>
        <end position="391"/>
    </location>
</feature>